<reference evidence="4" key="1">
    <citation type="submission" date="2016-06" db="UniProtKB">
        <authorList>
            <consortium name="WormBaseParasite"/>
        </authorList>
    </citation>
    <scope>IDENTIFICATION</scope>
</reference>
<protein>
    <submittedName>
        <fullName evidence="2 4">Uncharacterized protein</fullName>
    </submittedName>
</protein>
<reference evidence="2 3" key="2">
    <citation type="submission" date="2018-11" db="EMBL/GenBank/DDBJ databases">
        <authorList>
            <consortium name="Pathogen Informatics"/>
        </authorList>
    </citation>
    <scope>NUCLEOTIDE SEQUENCE [LARGE SCALE GENOMIC DNA]</scope>
    <source>
        <strain evidence="2 3">Egypt</strain>
    </source>
</reference>
<dbReference type="AlphaFoldDB" id="A0A183ARK4"/>
<dbReference type="OrthoDB" id="2130750at2759"/>
<evidence type="ECO:0000313" key="2">
    <source>
        <dbReference type="EMBL" id="VDP85634.1"/>
    </source>
</evidence>
<dbReference type="WBParaSite" id="ECPE_0000961901-mRNA-1">
    <property type="protein sequence ID" value="ECPE_0000961901-mRNA-1"/>
    <property type="gene ID" value="ECPE_0000961901"/>
</dbReference>
<dbReference type="Proteomes" id="UP000272942">
    <property type="component" value="Unassembled WGS sequence"/>
</dbReference>
<feature type="region of interest" description="Disordered" evidence="1">
    <location>
        <begin position="149"/>
        <end position="190"/>
    </location>
</feature>
<feature type="region of interest" description="Disordered" evidence="1">
    <location>
        <begin position="62"/>
        <end position="91"/>
    </location>
</feature>
<name>A0A183ARK4_9TREM</name>
<dbReference type="EMBL" id="UZAN01047647">
    <property type="protein sequence ID" value="VDP85634.1"/>
    <property type="molecule type" value="Genomic_DNA"/>
</dbReference>
<evidence type="ECO:0000313" key="3">
    <source>
        <dbReference type="Proteomes" id="UP000272942"/>
    </source>
</evidence>
<keyword evidence="3" id="KW-1185">Reference proteome</keyword>
<sequence length="269" mass="30414">MECKAKMLCDEQTGLIRDKSRELAKVVNEFNLVSQIWASERELKLYANQQLSERLAALTGNPVDLRQGDPMPKAQPAWKRRPDLADPVSSMTKMDQSPLVYSLFGALCKEIRRLQTRSANLVDALNNLNSGHCNPAQIAQINLLVHRTQSTRSNSNTIKTPNRRDSRRPKSKSDQLRNGFSWSETGLSSVSPHSPITHFDFSSNSQHSADASQSTTYDALLRHDPAAFMLQSNIKARRRRPVSFYLKRTFEPVLEDIIHEADEEVLDSP</sequence>
<evidence type="ECO:0000256" key="1">
    <source>
        <dbReference type="SAM" id="MobiDB-lite"/>
    </source>
</evidence>
<feature type="compositionally biased region" description="Polar residues" evidence="1">
    <location>
        <begin position="176"/>
        <end position="190"/>
    </location>
</feature>
<feature type="compositionally biased region" description="Polar residues" evidence="1">
    <location>
        <begin position="149"/>
        <end position="160"/>
    </location>
</feature>
<evidence type="ECO:0000313" key="4">
    <source>
        <dbReference type="WBParaSite" id="ECPE_0000961901-mRNA-1"/>
    </source>
</evidence>
<accession>A0A183ARK4</accession>
<organism evidence="4">
    <name type="scientific">Echinostoma caproni</name>
    <dbReference type="NCBI Taxonomy" id="27848"/>
    <lineage>
        <taxon>Eukaryota</taxon>
        <taxon>Metazoa</taxon>
        <taxon>Spiralia</taxon>
        <taxon>Lophotrochozoa</taxon>
        <taxon>Platyhelminthes</taxon>
        <taxon>Trematoda</taxon>
        <taxon>Digenea</taxon>
        <taxon>Plagiorchiida</taxon>
        <taxon>Echinostomata</taxon>
        <taxon>Echinostomatoidea</taxon>
        <taxon>Echinostomatidae</taxon>
        <taxon>Echinostoma</taxon>
    </lineage>
</organism>
<gene>
    <name evidence="2" type="ORF">ECPE_LOCUS9589</name>
</gene>
<proteinExistence type="predicted"/>